<dbReference type="EMBL" id="CP114052">
    <property type="protein sequence ID" value="WAW15759.1"/>
    <property type="molecule type" value="Genomic_DNA"/>
</dbReference>
<keyword evidence="2" id="KW-1185">Reference proteome</keyword>
<sequence>MKKARYAKRLWEKILEFVQNMTFDLYENEIFVPFSFEDWNLRKTDLNKIYILNLLLSSLNYRKNNDSRLSISWINLNRISDSSIFTFDNKDEYNTFFLTSLKRIIE</sequence>
<protein>
    <submittedName>
        <fullName evidence="1">Uncharacterized protein</fullName>
    </submittedName>
</protein>
<accession>A0ABY7JQW6</accession>
<dbReference type="Proteomes" id="UP001164187">
    <property type="component" value="Chromosome"/>
</dbReference>
<gene>
    <name evidence="1" type="ORF">O0R46_04720</name>
</gene>
<evidence type="ECO:0000313" key="1">
    <source>
        <dbReference type="EMBL" id="WAW15759.1"/>
    </source>
</evidence>
<organism evidence="1 2">
    <name type="scientific">Peptostreptococcus equinus</name>
    <dbReference type="NCBI Taxonomy" id="3003601"/>
    <lineage>
        <taxon>Bacteria</taxon>
        <taxon>Bacillati</taxon>
        <taxon>Bacillota</taxon>
        <taxon>Clostridia</taxon>
        <taxon>Peptostreptococcales</taxon>
        <taxon>Peptostreptococcaceae</taxon>
        <taxon>Peptostreptococcus</taxon>
    </lineage>
</organism>
<evidence type="ECO:0000313" key="2">
    <source>
        <dbReference type="Proteomes" id="UP001164187"/>
    </source>
</evidence>
<proteinExistence type="predicted"/>
<dbReference type="RefSeq" id="WP_269312438.1">
    <property type="nucleotide sequence ID" value="NZ_CP114052.1"/>
</dbReference>
<name>A0ABY7JQW6_9FIRM</name>
<reference evidence="1" key="1">
    <citation type="submission" date="2022-12" db="EMBL/GenBank/DDBJ databases">
        <title>Peptostreptococcus.</title>
        <authorList>
            <person name="Lee S.H."/>
        </authorList>
    </citation>
    <scope>NUCLEOTIDE SEQUENCE</scope>
    <source>
        <strain evidence="1">CBA3647</strain>
    </source>
</reference>